<evidence type="ECO:0000313" key="9">
    <source>
        <dbReference type="EMBL" id="CAG8412498.1"/>
    </source>
</evidence>
<dbReference type="Gene3D" id="1.10.510.10">
    <property type="entry name" value="Transferase(Phosphotransferase) domain 1"/>
    <property type="match status" value="2"/>
</dbReference>
<evidence type="ECO:0000256" key="5">
    <source>
        <dbReference type="ARBA" id="ARBA00022777"/>
    </source>
</evidence>
<evidence type="ECO:0000256" key="6">
    <source>
        <dbReference type="ARBA" id="ARBA00022840"/>
    </source>
</evidence>
<keyword evidence="3" id="KW-0808">Transferase</keyword>
<dbReference type="Proteomes" id="UP001152592">
    <property type="component" value="Unassembled WGS sequence"/>
</dbReference>
<comment type="catalytic activity">
    <reaction evidence="8">
        <text>L-seryl-[protein] + ATP = O-phospho-L-seryl-[protein] + ADP + H(+)</text>
        <dbReference type="Rhea" id="RHEA:17989"/>
        <dbReference type="Rhea" id="RHEA-COMP:9863"/>
        <dbReference type="Rhea" id="RHEA-COMP:11604"/>
        <dbReference type="ChEBI" id="CHEBI:15378"/>
        <dbReference type="ChEBI" id="CHEBI:29999"/>
        <dbReference type="ChEBI" id="CHEBI:30616"/>
        <dbReference type="ChEBI" id="CHEBI:83421"/>
        <dbReference type="ChEBI" id="CHEBI:456216"/>
        <dbReference type="EC" id="2.7.11.1"/>
    </reaction>
</comment>
<dbReference type="GO" id="GO:0005524">
    <property type="term" value="F:ATP binding"/>
    <property type="evidence" value="ECO:0007669"/>
    <property type="project" value="UniProtKB-KW"/>
</dbReference>
<evidence type="ECO:0000313" key="10">
    <source>
        <dbReference type="Proteomes" id="UP001152592"/>
    </source>
</evidence>
<dbReference type="EC" id="2.7.11.1" evidence="1"/>
<dbReference type="GO" id="GO:0004674">
    <property type="term" value="F:protein serine/threonine kinase activity"/>
    <property type="evidence" value="ECO:0007669"/>
    <property type="project" value="UniProtKB-KW"/>
</dbReference>
<dbReference type="InterPro" id="IPR051334">
    <property type="entry name" value="SRPK"/>
</dbReference>
<reference evidence="9" key="1">
    <citation type="submission" date="2021-07" db="EMBL/GenBank/DDBJ databases">
        <authorList>
            <person name="Branca A.L. A."/>
        </authorList>
    </citation>
    <scope>NUCLEOTIDE SEQUENCE</scope>
</reference>
<dbReference type="PANTHER" id="PTHR47634">
    <property type="entry name" value="PROTEIN KINASE DOMAIN-CONTAINING PROTEIN-RELATED"/>
    <property type="match status" value="1"/>
</dbReference>
<keyword evidence="4" id="KW-0547">Nucleotide-binding</keyword>
<accession>A0A9W4JPL6</accession>
<protein>
    <recommendedName>
        <fullName evidence="1">non-specific serine/threonine protein kinase</fullName>
        <ecNumber evidence="1">2.7.11.1</ecNumber>
    </recommendedName>
</protein>
<dbReference type="GO" id="GO:0050684">
    <property type="term" value="P:regulation of mRNA processing"/>
    <property type="evidence" value="ECO:0007669"/>
    <property type="project" value="TreeGrafter"/>
</dbReference>
<evidence type="ECO:0000256" key="4">
    <source>
        <dbReference type="ARBA" id="ARBA00022741"/>
    </source>
</evidence>
<dbReference type="SUPFAM" id="SSF56112">
    <property type="entry name" value="Protein kinase-like (PK-like)"/>
    <property type="match status" value="1"/>
</dbReference>
<dbReference type="EMBL" id="CAJVPD010000269">
    <property type="protein sequence ID" value="CAG8412498.1"/>
    <property type="molecule type" value="Genomic_DNA"/>
</dbReference>
<evidence type="ECO:0000256" key="1">
    <source>
        <dbReference type="ARBA" id="ARBA00012513"/>
    </source>
</evidence>
<keyword evidence="5" id="KW-0418">Kinase</keyword>
<dbReference type="Gene3D" id="3.30.200.20">
    <property type="entry name" value="Phosphorylase Kinase, domain 1"/>
    <property type="match status" value="1"/>
</dbReference>
<comment type="caution">
    <text evidence="9">The sequence shown here is derived from an EMBL/GenBank/DDBJ whole genome shotgun (WGS) entry which is preliminary data.</text>
</comment>
<evidence type="ECO:0000256" key="7">
    <source>
        <dbReference type="ARBA" id="ARBA00047899"/>
    </source>
</evidence>
<dbReference type="GO" id="GO:0000245">
    <property type="term" value="P:spliceosomal complex assembly"/>
    <property type="evidence" value="ECO:0007669"/>
    <property type="project" value="TreeGrafter"/>
</dbReference>
<keyword evidence="6" id="KW-0067">ATP-binding</keyword>
<gene>
    <name evidence="9" type="ORF">PSALAMII_LOCUS8844</name>
</gene>
<evidence type="ECO:0000256" key="3">
    <source>
        <dbReference type="ARBA" id="ARBA00022679"/>
    </source>
</evidence>
<keyword evidence="2" id="KW-0723">Serine/threonine-protein kinase</keyword>
<organism evidence="9 10">
    <name type="scientific">Penicillium salamii</name>
    <dbReference type="NCBI Taxonomy" id="1612424"/>
    <lineage>
        <taxon>Eukaryota</taxon>
        <taxon>Fungi</taxon>
        <taxon>Dikarya</taxon>
        <taxon>Ascomycota</taxon>
        <taxon>Pezizomycotina</taxon>
        <taxon>Eurotiomycetes</taxon>
        <taxon>Eurotiomycetidae</taxon>
        <taxon>Eurotiales</taxon>
        <taxon>Aspergillaceae</taxon>
        <taxon>Penicillium</taxon>
    </lineage>
</organism>
<evidence type="ECO:0000256" key="8">
    <source>
        <dbReference type="ARBA" id="ARBA00048679"/>
    </source>
</evidence>
<proteinExistence type="predicted"/>
<dbReference type="AlphaFoldDB" id="A0A9W4JPL6"/>
<evidence type="ECO:0000256" key="2">
    <source>
        <dbReference type="ARBA" id="ARBA00022527"/>
    </source>
</evidence>
<dbReference type="InterPro" id="IPR011009">
    <property type="entry name" value="Kinase-like_dom_sf"/>
</dbReference>
<comment type="catalytic activity">
    <reaction evidence="7">
        <text>L-threonyl-[protein] + ATP = O-phospho-L-threonyl-[protein] + ADP + H(+)</text>
        <dbReference type="Rhea" id="RHEA:46608"/>
        <dbReference type="Rhea" id="RHEA-COMP:11060"/>
        <dbReference type="Rhea" id="RHEA-COMP:11605"/>
        <dbReference type="ChEBI" id="CHEBI:15378"/>
        <dbReference type="ChEBI" id="CHEBI:30013"/>
        <dbReference type="ChEBI" id="CHEBI:30616"/>
        <dbReference type="ChEBI" id="CHEBI:61977"/>
        <dbReference type="ChEBI" id="CHEBI:456216"/>
        <dbReference type="EC" id="2.7.11.1"/>
    </reaction>
</comment>
<name>A0A9W4JPL6_9EURO</name>
<dbReference type="OrthoDB" id="4078873at2759"/>
<dbReference type="PANTHER" id="PTHR47634:SF9">
    <property type="entry name" value="PROTEIN KINASE DOMAIN-CONTAINING PROTEIN-RELATED"/>
    <property type="match status" value="1"/>
</dbReference>
<sequence>MTFTPKPLTVSLLRLLRSAPCQSQYNNIPSVLRASQAVEEERAPHYDPKHFYPMKIPTILADRKMALASPTLCGDKGQCKQAFLSKVRREELRITERITQAHTHEGRYFVRTLLDSFDLPGPHGKHVCMVFDPLFASTKRIDDWSFQSMADLKSDNILMALRDHSMLGKVIQDEIEDPLPQRILKDRTIHLSRNNFGFQARNLGRPVITDFGLSVSGDEGPHRHSIQPNEFRAPEVIIGASWSYSAVMVCYDHHIWELLCGAGPFDYSTSPDASYSEEKHLASMISLIGPPSDDMIMRGSKGRRCFNDHGHFKYPDLIQT</sequence>